<reference evidence="1 2" key="1">
    <citation type="journal article" date="2010" name="Science">
        <title>Genomic comparison of the ants Camponotus floridanus and Harpegnathos saltator.</title>
        <authorList>
            <person name="Bonasio R."/>
            <person name="Zhang G."/>
            <person name="Ye C."/>
            <person name="Mutti N.S."/>
            <person name="Fang X."/>
            <person name="Qin N."/>
            <person name="Donahue G."/>
            <person name="Yang P."/>
            <person name="Li Q."/>
            <person name="Li C."/>
            <person name="Zhang P."/>
            <person name="Huang Z."/>
            <person name="Berger S.L."/>
            <person name="Reinberg D."/>
            <person name="Wang J."/>
            <person name="Liebig J."/>
        </authorList>
    </citation>
    <scope>NUCLEOTIDE SEQUENCE [LARGE SCALE GENOMIC DNA]</scope>
    <source>
        <strain evidence="2">C129</strain>
    </source>
</reference>
<dbReference type="Proteomes" id="UP000000311">
    <property type="component" value="Unassembled WGS sequence"/>
</dbReference>
<proteinExistence type="predicted"/>
<evidence type="ECO:0000313" key="2">
    <source>
        <dbReference type="Proteomes" id="UP000000311"/>
    </source>
</evidence>
<dbReference type="OMA" id="KIHEYPA"/>
<feature type="non-terminal residue" evidence="1">
    <location>
        <position position="99"/>
    </location>
</feature>
<name>E2B038_CAMFO</name>
<gene>
    <name evidence="1" type="ORF">EAG_00492</name>
</gene>
<organism evidence="2">
    <name type="scientific">Camponotus floridanus</name>
    <name type="common">Florida carpenter ant</name>
    <dbReference type="NCBI Taxonomy" id="104421"/>
    <lineage>
        <taxon>Eukaryota</taxon>
        <taxon>Metazoa</taxon>
        <taxon>Ecdysozoa</taxon>
        <taxon>Arthropoda</taxon>
        <taxon>Hexapoda</taxon>
        <taxon>Insecta</taxon>
        <taxon>Pterygota</taxon>
        <taxon>Neoptera</taxon>
        <taxon>Endopterygota</taxon>
        <taxon>Hymenoptera</taxon>
        <taxon>Apocrita</taxon>
        <taxon>Aculeata</taxon>
        <taxon>Formicoidea</taxon>
        <taxon>Formicidae</taxon>
        <taxon>Formicinae</taxon>
        <taxon>Camponotus</taxon>
    </lineage>
</organism>
<protein>
    <submittedName>
        <fullName evidence="1">Uncharacterized protein</fullName>
    </submittedName>
</protein>
<dbReference type="AlphaFoldDB" id="E2B038"/>
<accession>E2B038</accession>
<dbReference type="EMBL" id="GL444374">
    <property type="protein sequence ID" value="EFN60951.1"/>
    <property type="molecule type" value="Genomic_DNA"/>
</dbReference>
<sequence length="99" mass="11275">WSIDRNISLTAFKELLNILREEPSLTNILPADPRSILKTPRKSNFLNNSFHYFGIRNSLNSSTLKHNIIVDENTEFCLAINIDGLPLTKSTSSSFWPIL</sequence>
<feature type="non-terminal residue" evidence="1">
    <location>
        <position position="1"/>
    </location>
</feature>
<keyword evidence="2" id="KW-1185">Reference proteome</keyword>
<evidence type="ECO:0000313" key="1">
    <source>
        <dbReference type="EMBL" id="EFN60951.1"/>
    </source>
</evidence>
<dbReference type="InParanoid" id="E2B038"/>